<dbReference type="EMBL" id="JAIWYP010000001">
    <property type="protein sequence ID" value="KAH3893511.1"/>
    <property type="molecule type" value="Genomic_DNA"/>
</dbReference>
<evidence type="ECO:0000313" key="1">
    <source>
        <dbReference type="EMBL" id="KAH3893511.1"/>
    </source>
</evidence>
<reference evidence="1" key="1">
    <citation type="journal article" date="2019" name="bioRxiv">
        <title>The Genome of the Zebra Mussel, Dreissena polymorpha: A Resource for Invasive Species Research.</title>
        <authorList>
            <person name="McCartney M.A."/>
            <person name="Auch B."/>
            <person name="Kono T."/>
            <person name="Mallez S."/>
            <person name="Zhang Y."/>
            <person name="Obille A."/>
            <person name="Becker A."/>
            <person name="Abrahante J.E."/>
            <person name="Garbe J."/>
            <person name="Badalamenti J.P."/>
            <person name="Herman A."/>
            <person name="Mangelson H."/>
            <person name="Liachko I."/>
            <person name="Sullivan S."/>
            <person name="Sone E.D."/>
            <person name="Koren S."/>
            <person name="Silverstein K.A.T."/>
            <person name="Beckman K.B."/>
            <person name="Gohl D.M."/>
        </authorList>
    </citation>
    <scope>NUCLEOTIDE SEQUENCE</scope>
    <source>
        <strain evidence="1">Duluth1</strain>
        <tissue evidence="1">Whole animal</tissue>
    </source>
</reference>
<dbReference type="Proteomes" id="UP000828390">
    <property type="component" value="Unassembled WGS sequence"/>
</dbReference>
<gene>
    <name evidence="1" type="ORF">DPMN_017658</name>
</gene>
<evidence type="ECO:0000313" key="2">
    <source>
        <dbReference type="Proteomes" id="UP000828390"/>
    </source>
</evidence>
<proteinExistence type="predicted"/>
<comment type="caution">
    <text evidence="1">The sequence shown here is derived from an EMBL/GenBank/DDBJ whole genome shotgun (WGS) entry which is preliminary data.</text>
</comment>
<organism evidence="1 2">
    <name type="scientific">Dreissena polymorpha</name>
    <name type="common">Zebra mussel</name>
    <name type="synonym">Mytilus polymorpha</name>
    <dbReference type="NCBI Taxonomy" id="45954"/>
    <lineage>
        <taxon>Eukaryota</taxon>
        <taxon>Metazoa</taxon>
        <taxon>Spiralia</taxon>
        <taxon>Lophotrochozoa</taxon>
        <taxon>Mollusca</taxon>
        <taxon>Bivalvia</taxon>
        <taxon>Autobranchia</taxon>
        <taxon>Heteroconchia</taxon>
        <taxon>Euheterodonta</taxon>
        <taxon>Imparidentia</taxon>
        <taxon>Neoheterodontei</taxon>
        <taxon>Myida</taxon>
        <taxon>Dreissenoidea</taxon>
        <taxon>Dreissenidae</taxon>
        <taxon>Dreissena</taxon>
    </lineage>
</organism>
<sequence length="135" mass="14738">MVLAPSKTSRSLLRVTRRSGRFTDSVKDCLGVSCKFPDGIGTVRLSGSLLLVHRQSWHRDTLSRSLLQLPCRLKRLSGTVADCLGVSSRWPDSHDNVAECLGVSCRCPDGFRTVTDSLGVSCRCIVGLENFLAQS</sequence>
<name>A0A9D4NF34_DREPO</name>
<keyword evidence="2" id="KW-1185">Reference proteome</keyword>
<protein>
    <submittedName>
        <fullName evidence="1">Uncharacterized protein</fullName>
    </submittedName>
</protein>
<accession>A0A9D4NF34</accession>
<dbReference type="AlphaFoldDB" id="A0A9D4NF34"/>
<reference evidence="1" key="2">
    <citation type="submission" date="2020-11" db="EMBL/GenBank/DDBJ databases">
        <authorList>
            <person name="McCartney M.A."/>
            <person name="Auch B."/>
            <person name="Kono T."/>
            <person name="Mallez S."/>
            <person name="Becker A."/>
            <person name="Gohl D.M."/>
            <person name="Silverstein K.A.T."/>
            <person name="Koren S."/>
            <person name="Bechman K.B."/>
            <person name="Herman A."/>
            <person name="Abrahante J.E."/>
            <person name="Garbe J."/>
        </authorList>
    </citation>
    <scope>NUCLEOTIDE SEQUENCE</scope>
    <source>
        <strain evidence="1">Duluth1</strain>
        <tissue evidence="1">Whole animal</tissue>
    </source>
</reference>